<comment type="similarity">
    <text evidence="2">Belongs to the VPS37 family.</text>
</comment>
<accession>A0AAE1H564</accession>
<proteinExistence type="inferred from homology"/>
<dbReference type="PANTHER" id="PTHR13678">
    <property type="entry name" value="VACUOLAR PROTEIN SORTING-ASSOCIATED PROTEIN 37"/>
    <property type="match status" value="1"/>
</dbReference>
<feature type="domain" description="VPS37 C-terminal" evidence="8">
    <location>
        <begin position="1"/>
        <end position="70"/>
    </location>
</feature>
<name>A0AAE1H564_9NEOP</name>
<evidence type="ECO:0000259" key="8">
    <source>
        <dbReference type="PROSITE" id="PS51314"/>
    </source>
</evidence>
<dbReference type="SUPFAM" id="SSF140111">
    <property type="entry name" value="Endosomal sorting complex assembly domain"/>
    <property type="match status" value="1"/>
</dbReference>
<evidence type="ECO:0000256" key="5">
    <source>
        <dbReference type="ARBA" id="ARBA00022927"/>
    </source>
</evidence>
<dbReference type="InterPro" id="IPR009851">
    <property type="entry name" value="Mod_r"/>
</dbReference>
<organism evidence="9 10">
    <name type="scientific">Frankliniella fusca</name>
    <dbReference type="NCBI Taxonomy" id="407009"/>
    <lineage>
        <taxon>Eukaryota</taxon>
        <taxon>Metazoa</taxon>
        <taxon>Ecdysozoa</taxon>
        <taxon>Arthropoda</taxon>
        <taxon>Hexapoda</taxon>
        <taxon>Insecta</taxon>
        <taxon>Pterygota</taxon>
        <taxon>Neoptera</taxon>
        <taxon>Paraneoptera</taxon>
        <taxon>Thysanoptera</taxon>
        <taxon>Terebrantia</taxon>
        <taxon>Thripoidea</taxon>
        <taxon>Thripidae</taxon>
        <taxon>Frankliniella</taxon>
    </lineage>
</organism>
<dbReference type="InterPro" id="IPR029012">
    <property type="entry name" value="Helix_hairpin_bin_sf"/>
</dbReference>
<evidence type="ECO:0000256" key="1">
    <source>
        <dbReference type="ARBA" id="ARBA00004633"/>
    </source>
</evidence>
<dbReference type="GO" id="GO:0031902">
    <property type="term" value="C:late endosome membrane"/>
    <property type="evidence" value="ECO:0007669"/>
    <property type="project" value="UniProtKB-SubCell"/>
</dbReference>
<evidence type="ECO:0000256" key="4">
    <source>
        <dbReference type="ARBA" id="ARBA00022753"/>
    </source>
</evidence>
<gene>
    <name evidence="9" type="ORF">KUF71_024293</name>
</gene>
<dbReference type="InterPro" id="IPR037202">
    <property type="entry name" value="ESCRT_assembly_dom"/>
</dbReference>
<comment type="caution">
    <text evidence="9">The sequence shown here is derived from an EMBL/GenBank/DDBJ whole genome shotgun (WGS) entry which is preliminary data.</text>
</comment>
<dbReference type="AlphaFoldDB" id="A0AAE1H564"/>
<evidence type="ECO:0000256" key="3">
    <source>
        <dbReference type="ARBA" id="ARBA00022448"/>
    </source>
</evidence>
<comment type="subcellular location">
    <subcellularLocation>
        <location evidence="1">Late endosome membrane</location>
        <topology evidence="1">Peripheral membrane protein</topology>
    </subcellularLocation>
</comment>
<protein>
    <submittedName>
        <fullName evidence="9">Vacuolar protein sorting-associated protein 37A</fullName>
    </submittedName>
</protein>
<dbReference type="GO" id="GO:0043162">
    <property type="term" value="P:ubiquitin-dependent protein catabolic process via the multivesicular body sorting pathway"/>
    <property type="evidence" value="ECO:0007669"/>
    <property type="project" value="TreeGrafter"/>
</dbReference>
<dbReference type="GO" id="GO:0000813">
    <property type="term" value="C:ESCRT I complex"/>
    <property type="evidence" value="ECO:0007669"/>
    <property type="project" value="TreeGrafter"/>
</dbReference>
<dbReference type="Gene3D" id="1.10.287.660">
    <property type="entry name" value="Helix hairpin bin"/>
    <property type="match status" value="1"/>
</dbReference>
<reference evidence="9" key="1">
    <citation type="submission" date="2021-07" db="EMBL/GenBank/DDBJ databases">
        <authorList>
            <person name="Catto M.A."/>
            <person name="Jacobson A."/>
            <person name="Kennedy G."/>
            <person name="Labadie P."/>
            <person name="Hunt B.G."/>
            <person name="Srinivasan R."/>
        </authorList>
    </citation>
    <scope>NUCLEOTIDE SEQUENCE</scope>
    <source>
        <strain evidence="9">PL_HMW_Pooled</strain>
        <tissue evidence="9">Head</tissue>
    </source>
</reference>
<dbReference type="GO" id="GO:0006612">
    <property type="term" value="P:protein targeting to membrane"/>
    <property type="evidence" value="ECO:0007669"/>
    <property type="project" value="TreeGrafter"/>
</dbReference>
<keyword evidence="3 7" id="KW-0813">Transport</keyword>
<evidence type="ECO:0000313" key="9">
    <source>
        <dbReference type="EMBL" id="KAK3914798.1"/>
    </source>
</evidence>
<evidence type="ECO:0000256" key="6">
    <source>
        <dbReference type="ARBA" id="ARBA00025010"/>
    </source>
</evidence>
<dbReference type="PANTHER" id="PTHR13678:SF2">
    <property type="entry name" value="VACUOLAR PROTEIN SORTING-ASSOCIATED PROTEIN 37A"/>
    <property type="match status" value="1"/>
</dbReference>
<keyword evidence="10" id="KW-1185">Reference proteome</keyword>
<keyword evidence="4" id="KW-0967">Endosome</keyword>
<comment type="function">
    <text evidence="6">Component of the ESCRT-I complex, a regulator of vesicular trafficking process. Required for the sorting of endocytic ubiquitinated cargos into multivesicular bodies. May be involved in cell growth and differentiation.</text>
</comment>
<evidence type="ECO:0000256" key="2">
    <source>
        <dbReference type="ARBA" id="ARBA00007617"/>
    </source>
</evidence>
<reference evidence="9" key="2">
    <citation type="journal article" date="2023" name="BMC Genomics">
        <title>Pest status, molecular evolution, and epigenetic factors derived from the genome assembly of Frankliniella fusca, a thysanopteran phytovirus vector.</title>
        <authorList>
            <person name="Catto M.A."/>
            <person name="Labadie P.E."/>
            <person name="Jacobson A.L."/>
            <person name="Kennedy G.G."/>
            <person name="Srinivasan R."/>
            <person name="Hunt B.G."/>
        </authorList>
    </citation>
    <scope>NUCLEOTIDE SEQUENCE</scope>
    <source>
        <strain evidence="9">PL_HMW_Pooled</strain>
    </source>
</reference>
<dbReference type="PROSITE" id="PS51314">
    <property type="entry name" value="VPS37_C"/>
    <property type="match status" value="1"/>
</dbReference>
<dbReference type="Proteomes" id="UP001219518">
    <property type="component" value="Unassembled WGS sequence"/>
</dbReference>
<dbReference type="EMBL" id="JAHWGI010000393">
    <property type="protein sequence ID" value="KAK3914798.1"/>
    <property type="molecule type" value="Genomic_DNA"/>
</dbReference>
<evidence type="ECO:0000313" key="10">
    <source>
        <dbReference type="Proteomes" id="UP001219518"/>
    </source>
</evidence>
<sequence length="70" mass="8242">MNFILLERLRSATLQADEESERVAEHFLSGGMNVDQFLVDYVNKRMMSHIRKIKEEKLSQQLRDLLKAGY</sequence>
<dbReference type="Pfam" id="PF07200">
    <property type="entry name" value="Mod_r"/>
    <property type="match status" value="1"/>
</dbReference>
<keyword evidence="5 7" id="KW-0653">Protein transport</keyword>
<evidence type="ECO:0000256" key="7">
    <source>
        <dbReference type="PROSITE-ProRule" id="PRU00646"/>
    </source>
</evidence>
<dbReference type="GO" id="GO:0006623">
    <property type="term" value="P:protein targeting to vacuole"/>
    <property type="evidence" value="ECO:0007669"/>
    <property type="project" value="TreeGrafter"/>
</dbReference>